<evidence type="ECO:0000256" key="1">
    <source>
        <dbReference type="SAM" id="MobiDB-lite"/>
    </source>
</evidence>
<evidence type="ECO:0000313" key="2">
    <source>
        <dbReference type="EMBL" id="PWN33826.1"/>
    </source>
</evidence>
<organism evidence="2 3">
    <name type="scientific">Meira miltonrushii</name>
    <dbReference type="NCBI Taxonomy" id="1280837"/>
    <lineage>
        <taxon>Eukaryota</taxon>
        <taxon>Fungi</taxon>
        <taxon>Dikarya</taxon>
        <taxon>Basidiomycota</taxon>
        <taxon>Ustilaginomycotina</taxon>
        <taxon>Exobasidiomycetes</taxon>
        <taxon>Exobasidiales</taxon>
        <taxon>Brachybasidiaceae</taxon>
        <taxon>Meira</taxon>
    </lineage>
</organism>
<dbReference type="GeneID" id="37024431"/>
<dbReference type="RefSeq" id="XP_025354128.1">
    <property type="nucleotide sequence ID" value="XM_025502650.1"/>
</dbReference>
<proteinExistence type="predicted"/>
<dbReference type="InParanoid" id="A0A316V8J9"/>
<protein>
    <submittedName>
        <fullName evidence="2">Uncharacterized protein</fullName>
    </submittedName>
</protein>
<gene>
    <name evidence="2" type="ORF">FA14DRAFT_65710</name>
</gene>
<accession>A0A316V8J9</accession>
<feature type="compositionally biased region" description="Basic and acidic residues" evidence="1">
    <location>
        <begin position="185"/>
        <end position="194"/>
    </location>
</feature>
<feature type="region of interest" description="Disordered" evidence="1">
    <location>
        <begin position="176"/>
        <end position="204"/>
    </location>
</feature>
<dbReference type="EMBL" id="KZ819604">
    <property type="protein sequence ID" value="PWN33826.1"/>
    <property type="molecule type" value="Genomic_DNA"/>
</dbReference>
<dbReference type="Proteomes" id="UP000245771">
    <property type="component" value="Unassembled WGS sequence"/>
</dbReference>
<evidence type="ECO:0000313" key="3">
    <source>
        <dbReference type="Proteomes" id="UP000245771"/>
    </source>
</evidence>
<name>A0A316V8J9_9BASI</name>
<reference evidence="2 3" key="1">
    <citation type="journal article" date="2018" name="Mol. Biol. Evol.">
        <title>Broad Genomic Sampling Reveals a Smut Pathogenic Ancestry of the Fungal Clade Ustilaginomycotina.</title>
        <authorList>
            <person name="Kijpornyongpan T."/>
            <person name="Mondo S.J."/>
            <person name="Barry K."/>
            <person name="Sandor L."/>
            <person name="Lee J."/>
            <person name="Lipzen A."/>
            <person name="Pangilinan J."/>
            <person name="LaButti K."/>
            <person name="Hainaut M."/>
            <person name="Henrissat B."/>
            <person name="Grigoriev I.V."/>
            <person name="Spatafora J.W."/>
            <person name="Aime M.C."/>
        </authorList>
    </citation>
    <scope>NUCLEOTIDE SEQUENCE [LARGE SCALE GENOMIC DNA]</scope>
    <source>
        <strain evidence="2 3">MCA 3882</strain>
    </source>
</reference>
<keyword evidence="3" id="KW-1185">Reference proteome</keyword>
<feature type="compositionally biased region" description="Basic residues" evidence="1">
    <location>
        <begin position="195"/>
        <end position="204"/>
    </location>
</feature>
<dbReference type="AlphaFoldDB" id="A0A316V8J9"/>
<sequence length="204" mass="23192">MPRLREHSLFPSITTIVRIKSVTIWAMRLQFASITTSLFLFTFLFRCTFAAGLEKAPHYLPAPGHVHKSVLEGFRDHHIDRYNSAILPSNKARHNKAAHRYQHEINKFDPNLIHHEHVITYKDEKVHSIENREGFMKAKDPSILATSHRIASLYDPHPGPGLRNSQPGQKIIHVKGSSTANAPESAEKALEKVTSKQKGRSRRV</sequence>